<reference evidence="1" key="1">
    <citation type="journal article" date="2012" name="Science">
        <title>Fermentation, hydrogen, and sulfur metabolism in multiple uncultivated bacterial phyla.</title>
        <authorList>
            <person name="Wrighton K.C."/>
            <person name="Thomas B.C."/>
            <person name="Sharon I."/>
            <person name="Miller C.S."/>
            <person name="Castelle C.J."/>
            <person name="VerBerkmoes N.C."/>
            <person name="Wilkins M.J."/>
            <person name="Hettich R.L."/>
            <person name="Lipton M.S."/>
            <person name="Williams K.H."/>
            <person name="Long P.E."/>
            <person name="Banfield J.F."/>
        </authorList>
    </citation>
    <scope>NUCLEOTIDE SEQUENCE [LARGE SCALE GENOMIC DNA]</scope>
</reference>
<protein>
    <submittedName>
        <fullName evidence="1">Uncharacterized protein</fullName>
    </submittedName>
</protein>
<proteinExistence type="predicted"/>
<name>K2F5Q2_9BACT</name>
<dbReference type="AlphaFoldDB" id="K2F5Q2"/>
<dbReference type="EMBL" id="AMFJ01000816">
    <property type="protein sequence ID" value="EKE26411.1"/>
    <property type="molecule type" value="Genomic_DNA"/>
</dbReference>
<gene>
    <name evidence="1" type="ORF">ACD_4C00300G0002</name>
</gene>
<accession>K2F5Q2</accession>
<organism evidence="1">
    <name type="scientific">uncultured bacterium</name>
    <name type="common">gcode 4</name>
    <dbReference type="NCBI Taxonomy" id="1234023"/>
    <lineage>
        <taxon>Bacteria</taxon>
        <taxon>environmental samples</taxon>
    </lineage>
</organism>
<sequence>MKSKRNKIILLILLSFSVISTFLIEKFQKFFKEENLSVNKEKLVSNPVNKCEIKDITSEENDVLFVGCNDLY</sequence>
<comment type="caution">
    <text evidence="1">The sequence shown here is derived from an EMBL/GenBank/DDBJ whole genome shotgun (WGS) entry which is preliminary data.</text>
</comment>
<evidence type="ECO:0000313" key="1">
    <source>
        <dbReference type="EMBL" id="EKE26411.1"/>
    </source>
</evidence>